<feature type="domain" description="LD-carboxypeptidase C-terminal" evidence="1">
    <location>
        <begin position="17"/>
        <end position="127"/>
    </location>
</feature>
<dbReference type="InterPro" id="IPR040921">
    <property type="entry name" value="Peptidase_S66C"/>
</dbReference>
<dbReference type="PANTHER" id="PTHR30237">
    <property type="entry name" value="MURAMOYLTETRAPEPTIDE CARBOXYPEPTIDASE"/>
    <property type="match status" value="1"/>
</dbReference>
<dbReference type="Proteomes" id="UP001597024">
    <property type="component" value="Unassembled WGS sequence"/>
</dbReference>
<dbReference type="EMBL" id="JBHTHX010003193">
    <property type="protein sequence ID" value="MFD0891450.1"/>
    <property type="molecule type" value="Genomic_DNA"/>
</dbReference>
<dbReference type="Pfam" id="PF17676">
    <property type="entry name" value="Peptidase_S66C"/>
    <property type="match status" value="1"/>
</dbReference>
<evidence type="ECO:0000313" key="2">
    <source>
        <dbReference type="EMBL" id="MFD0891450.1"/>
    </source>
</evidence>
<evidence type="ECO:0000259" key="1">
    <source>
        <dbReference type="Pfam" id="PF17676"/>
    </source>
</evidence>
<dbReference type="InterPro" id="IPR003507">
    <property type="entry name" value="S66_fam"/>
</dbReference>
<dbReference type="InterPro" id="IPR027461">
    <property type="entry name" value="Carboxypeptidase_A_C_sf"/>
</dbReference>
<feature type="non-terminal residue" evidence="2">
    <location>
        <position position="1"/>
    </location>
</feature>
<sequence>RGVRGGWTWLVPGRARGALFGAEITLLPQLVADFGLRMDSTVLFWHNAFNGPAPEVSLRRLAERVDLAGAAGMIVGAHPGITPVEWAARVGDLLDELVPGAAYPVVVNADIGHLSPAWTVPYGEEVVIDSAEGIVFPRTPAP</sequence>
<name>A0ABW3E5R3_9ACTN</name>
<proteinExistence type="predicted"/>
<keyword evidence="3" id="KW-1185">Reference proteome</keyword>
<dbReference type="SUPFAM" id="SSF141986">
    <property type="entry name" value="LD-carboxypeptidase A C-terminal domain-like"/>
    <property type="match status" value="1"/>
</dbReference>
<organism evidence="2 3">
    <name type="scientific">Streptosporangium algeriense</name>
    <dbReference type="NCBI Taxonomy" id="1682748"/>
    <lineage>
        <taxon>Bacteria</taxon>
        <taxon>Bacillati</taxon>
        <taxon>Actinomycetota</taxon>
        <taxon>Actinomycetes</taxon>
        <taxon>Streptosporangiales</taxon>
        <taxon>Streptosporangiaceae</taxon>
        <taxon>Streptosporangium</taxon>
    </lineage>
</organism>
<reference evidence="3" key="1">
    <citation type="journal article" date="2019" name="Int. J. Syst. Evol. Microbiol.">
        <title>The Global Catalogue of Microorganisms (GCM) 10K type strain sequencing project: providing services to taxonomists for standard genome sequencing and annotation.</title>
        <authorList>
            <consortium name="The Broad Institute Genomics Platform"/>
            <consortium name="The Broad Institute Genome Sequencing Center for Infectious Disease"/>
            <person name="Wu L."/>
            <person name="Ma J."/>
        </authorList>
    </citation>
    <scope>NUCLEOTIDE SEQUENCE [LARGE SCALE GENOMIC DNA]</scope>
    <source>
        <strain evidence="3">CCUG 62974</strain>
    </source>
</reference>
<gene>
    <name evidence="2" type="ORF">ACFQ08_43460</name>
</gene>
<accession>A0ABW3E5R3</accession>
<comment type="caution">
    <text evidence="2">The sequence shown here is derived from an EMBL/GenBank/DDBJ whole genome shotgun (WGS) entry which is preliminary data.</text>
</comment>
<protein>
    <recommendedName>
        <fullName evidence="1">LD-carboxypeptidase C-terminal domain-containing protein</fullName>
    </recommendedName>
</protein>
<dbReference type="Gene3D" id="3.50.30.60">
    <property type="entry name" value="LD-carboxypeptidase A C-terminal domain-like"/>
    <property type="match status" value="1"/>
</dbReference>
<evidence type="ECO:0000313" key="3">
    <source>
        <dbReference type="Proteomes" id="UP001597024"/>
    </source>
</evidence>